<feature type="domain" description="Periplasmic copper-binding protein NosD beta helix" evidence="2">
    <location>
        <begin position="370"/>
        <end position="517"/>
    </location>
</feature>
<protein>
    <submittedName>
        <fullName evidence="3">NosD domain-containing protein</fullName>
    </submittedName>
</protein>
<dbReference type="InterPro" id="IPR011050">
    <property type="entry name" value="Pectin_lyase_fold/virulence"/>
</dbReference>
<evidence type="ECO:0000256" key="1">
    <source>
        <dbReference type="SAM" id="SignalP"/>
    </source>
</evidence>
<dbReference type="Proteomes" id="UP001597441">
    <property type="component" value="Unassembled WGS sequence"/>
</dbReference>
<reference evidence="4" key="1">
    <citation type="journal article" date="2019" name="Int. J. Syst. Evol. Microbiol.">
        <title>The Global Catalogue of Microorganisms (GCM) 10K type strain sequencing project: providing services to taxonomists for standard genome sequencing and annotation.</title>
        <authorList>
            <consortium name="The Broad Institute Genomics Platform"/>
            <consortium name="The Broad Institute Genome Sequencing Center for Infectious Disease"/>
            <person name="Wu L."/>
            <person name="Ma J."/>
        </authorList>
    </citation>
    <scope>NUCLEOTIDE SEQUENCE [LARGE SCALE GENOMIC DNA]</scope>
    <source>
        <strain evidence="4">KCTC 42903</strain>
    </source>
</reference>
<name>A0ABW5JR78_9FLAO</name>
<dbReference type="InterPro" id="IPR007742">
    <property type="entry name" value="NosD_dom"/>
</dbReference>
<dbReference type="InterPro" id="IPR006626">
    <property type="entry name" value="PbH1"/>
</dbReference>
<sequence>MKTILKTFLFTGLLMVSMMSCNQEELFVEPVVVEEETPNNEDTNNPETPTAVDTSLPCDFTLNDVQANSTVVINCIMDLGGETINLPENVTIVYEGGDITNGTLNFSSGSTFDGNFLNSTLTIAGTTPLLKDPSFQFIPSRWGIVEGKVSDEVALNNRNILNNIFTQSKEMGINTFKIDKMDAYFLVSKEDNFPPKFRMGDIFIPSDFNLVMTDNTHLRVQPNGFTDFTLLAVYEESNVTITGGNLHGDRDEHDYSTCGGREWCQDSDLLRLEAAANVVVDGVNFYNSTADAIMVKARGFSFNPDYDPSNNIVIKNCILDKSRRNNISIVNAHNVIVEDCQILNAGIDTDKSLGTNPKAGIDIEALRGIDDNGNYIYYEIVRDVIIRNNIEKGSARSAIIVAIGDDTVIENNETENGISYSLAKGVKIRNNRITGTSEKHLNSNAIGGGVANTETTYNNEISGNIIKGYGTGITLYAKQAKVYDNVIENAGKGIFVPNQIRDTEIYGNTITNTTDTYTRGIYAHTSVLKNVQIHSNNIDVKVGNAVSFESVNENTTTPDKVEVTVYDNFFNNSSARVFNSKGIQILKNN</sequence>
<dbReference type="EMBL" id="JBHULK010000001">
    <property type="protein sequence ID" value="MFD2533982.1"/>
    <property type="molecule type" value="Genomic_DNA"/>
</dbReference>
<dbReference type="PROSITE" id="PS51257">
    <property type="entry name" value="PROKAR_LIPOPROTEIN"/>
    <property type="match status" value="1"/>
</dbReference>
<dbReference type="SUPFAM" id="SSF51126">
    <property type="entry name" value="Pectin lyase-like"/>
    <property type="match status" value="1"/>
</dbReference>
<keyword evidence="4" id="KW-1185">Reference proteome</keyword>
<feature type="signal peptide" evidence="1">
    <location>
        <begin position="1"/>
        <end position="22"/>
    </location>
</feature>
<feature type="chain" id="PRO_5045890798" evidence="1">
    <location>
        <begin position="23"/>
        <end position="589"/>
    </location>
</feature>
<evidence type="ECO:0000313" key="4">
    <source>
        <dbReference type="Proteomes" id="UP001597441"/>
    </source>
</evidence>
<comment type="caution">
    <text evidence="3">The sequence shown here is derived from an EMBL/GenBank/DDBJ whole genome shotgun (WGS) entry which is preliminary data.</text>
</comment>
<accession>A0ABW5JR78</accession>
<proteinExistence type="predicted"/>
<dbReference type="InterPro" id="IPR012334">
    <property type="entry name" value="Pectin_lyas_fold"/>
</dbReference>
<keyword evidence="1" id="KW-0732">Signal</keyword>
<gene>
    <name evidence="3" type="ORF">ACFSQS_02610</name>
</gene>
<dbReference type="Pfam" id="PF05048">
    <property type="entry name" value="NosD"/>
    <property type="match status" value="1"/>
</dbReference>
<evidence type="ECO:0000259" key="2">
    <source>
        <dbReference type="Pfam" id="PF05048"/>
    </source>
</evidence>
<organism evidence="3 4">
    <name type="scientific">Gelatiniphilus marinus</name>
    <dbReference type="NCBI Taxonomy" id="1759464"/>
    <lineage>
        <taxon>Bacteria</taxon>
        <taxon>Pseudomonadati</taxon>
        <taxon>Bacteroidota</taxon>
        <taxon>Flavobacteriia</taxon>
        <taxon>Flavobacteriales</taxon>
        <taxon>Flavobacteriaceae</taxon>
        <taxon>Gelatiniphilus</taxon>
    </lineage>
</organism>
<evidence type="ECO:0000313" key="3">
    <source>
        <dbReference type="EMBL" id="MFD2533982.1"/>
    </source>
</evidence>
<dbReference type="SMART" id="SM00710">
    <property type="entry name" value="PbH1"/>
    <property type="match status" value="8"/>
</dbReference>
<dbReference type="Gene3D" id="2.160.20.10">
    <property type="entry name" value="Single-stranded right-handed beta-helix, Pectin lyase-like"/>
    <property type="match status" value="1"/>
</dbReference>
<dbReference type="RefSeq" id="WP_388013641.1">
    <property type="nucleotide sequence ID" value="NZ_JBHUDT010000001.1"/>
</dbReference>